<organism evidence="1 2">
    <name type="scientific">Aspergillus arachidicola</name>
    <dbReference type="NCBI Taxonomy" id="656916"/>
    <lineage>
        <taxon>Eukaryota</taxon>
        <taxon>Fungi</taxon>
        <taxon>Dikarya</taxon>
        <taxon>Ascomycota</taxon>
        <taxon>Pezizomycotina</taxon>
        <taxon>Eurotiomycetes</taxon>
        <taxon>Eurotiomycetidae</taxon>
        <taxon>Eurotiales</taxon>
        <taxon>Aspergillaceae</taxon>
        <taxon>Aspergillus</taxon>
        <taxon>Aspergillus subgen. Circumdati</taxon>
    </lineage>
</organism>
<comment type="caution">
    <text evidence="1">The sequence shown here is derived from an EMBL/GenBank/DDBJ whole genome shotgun (WGS) entry which is preliminary data.</text>
</comment>
<dbReference type="EMBL" id="NEXV01000269">
    <property type="protein sequence ID" value="PIG86169.1"/>
    <property type="molecule type" value="Genomic_DNA"/>
</dbReference>
<sequence>VVAVLNMRRVDTLSIRFAWRTDTDGLTASDPAAEARFENVKESYKKALQEFELADKKARKRYHEHEEDGLTTDAFGNWAMQNYLVWHSIKAEAQSQGAALTAAGAEAFGQAYMEKYHQGEWKVNREAYDAGFIQSPSEINRGFHPN</sequence>
<reference evidence="1 2" key="1">
    <citation type="submission" date="2017-05" db="EMBL/GenBank/DDBJ databases">
        <title>Genome sequence for an aflatoxigenic pathogen of Argentinian peanut, Aspergillus arachidicola.</title>
        <authorList>
            <person name="Moore G."/>
            <person name="Beltz S.B."/>
            <person name="Mack B.M."/>
        </authorList>
    </citation>
    <scope>NUCLEOTIDE SEQUENCE [LARGE SCALE GENOMIC DNA]</scope>
    <source>
        <strain evidence="1 2">CBS 117610</strain>
    </source>
</reference>
<accession>A0A2G7FZZ1</accession>
<name>A0A2G7FZZ1_9EURO</name>
<gene>
    <name evidence="1" type="ORF">AARAC_006203</name>
</gene>
<proteinExistence type="predicted"/>
<protein>
    <submittedName>
        <fullName evidence="1">Uncharacterized protein</fullName>
    </submittedName>
</protein>
<evidence type="ECO:0000313" key="2">
    <source>
        <dbReference type="Proteomes" id="UP000231358"/>
    </source>
</evidence>
<dbReference type="Proteomes" id="UP000231358">
    <property type="component" value="Unassembled WGS sequence"/>
</dbReference>
<evidence type="ECO:0000313" key="1">
    <source>
        <dbReference type="EMBL" id="PIG86169.1"/>
    </source>
</evidence>
<feature type="non-terminal residue" evidence="1">
    <location>
        <position position="1"/>
    </location>
</feature>
<keyword evidence="2" id="KW-1185">Reference proteome</keyword>
<dbReference type="AlphaFoldDB" id="A0A2G7FZZ1"/>